<dbReference type="STRING" id="29524.SAMN02745171_01149"/>
<dbReference type="InterPro" id="IPR001173">
    <property type="entry name" value="Glyco_trans_2-like"/>
</dbReference>
<dbReference type="AlphaFoldDB" id="A0A1T4NKU3"/>
<evidence type="ECO:0000313" key="2">
    <source>
        <dbReference type="EMBL" id="SJZ79900.1"/>
    </source>
</evidence>
<dbReference type="RefSeq" id="WP_078737065.1">
    <property type="nucleotide sequence ID" value="NZ_FUXE01000011.1"/>
</dbReference>
<name>A0A1T4NKU3_9PORP</name>
<reference evidence="3" key="1">
    <citation type="submission" date="2017-02" db="EMBL/GenBank/DDBJ databases">
        <authorList>
            <person name="Varghese N."/>
            <person name="Submissions S."/>
        </authorList>
    </citation>
    <scope>NUCLEOTIDE SEQUENCE [LARGE SCALE GENOMIC DNA]</scope>
    <source>
        <strain evidence="3">ATCC 51356</strain>
    </source>
</reference>
<sequence>MDSSITKDESLGGQERPTVQLIVPVYNSGAYIDECFSSLIAQTYGAWEALVIDDASNDGITPQLCDDWTQKDGRIKVWHLDENRGVAHARNKALQFASAEWITFLDSDDILLPNHLQSLVDSVTTFSATMAFTGYYPYQTPKGTRSANGVLAANRVYTTREIIIRSCLEQRGMASYLWRCLFRREVFQAVSFPEGRVFEDYAVFIPLIAQAKRIVHTGLATYNYRWRAASLVNSNQLRNLRDYSYALLDRYYQIENCSVLSEKDRKRLLLWPTKRFHQLLHEAQELSKGEERESLIQEISSIISSIGLRTHSLFPYSLRMLFFSIKKRLFELILL</sequence>
<dbReference type="Proteomes" id="UP000190121">
    <property type="component" value="Unassembled WGS sequence"/>
</dbReference>
<evidence type="ECO:0000313" key="3">
    <source>
        <dbReference type="Proteomes" id="UP000190121"/>
    </source>
</evidence>
<proteinExistence type="predicted"/>
<dbReference type="PANTHER" id="PTHR22916">
    <property type="entry name" value="GLYCOSYLTRANSFERASE"/>
    <property type="match status" value="1"/>
</dbReference>
<dbReference type="EMBL" id="FUXE01000011">
    <property type="protein sequence ID" value="SJZ79900.1"/>
    <property type="molecule type" value="Genomic_DNA"/>
</dbReference>
<keyword evidence="2" id="KW-0808">Transferase</keyword>
<dbReference type="Pfam" id="PF00535">
    <property type="entry name" value="Glycos_transf_2"/>
    <property type="match status" value="1"/>
</dbReference>
<dbReference type="InterPro" id="IPR029044">
    <property type="entry name" value="Nucleotide-diphossugar_trans"/>
</dbReference>
<protein>
    <submittedName>
        <fullName evidence="2">Glycosyltransferase involved in cell wall bisynthesis</fullName>
    </submittedName>
</protein>
<evidence type="ECO:0000259" key="1">
    <source>
        <dbReference type="Pfam" id="PF00535"/>
    </source>
</evidence>
<dbReference type="GO" id="GO:0016758">
    <property type="term" value="F:hexosyltransferase activity"/>
    <property type="evidence" value="ECO:0007669"/>
    <property type="project" value="UniProtKB-ARBA"/>
</dbReference>
<dbReference type="PANTHER" id="PTHR22916:SF3">
    <property type="entry name" value="UDP-GLCNAC:BETAGAL BETA-1,3-N-ACETYLGLUCOSAMINYLTRANSFERASE-LIKE PROTEIN 1"/>
    <property type="match status" value="1"/>
</dbReference>
<dbReference type="Gene3D" id="3.90.550.10">
    <property type="entry name" value="Spore Coat Polysaccharide Biosynthesis Protein SpsA, Chain A"/>
    <property type="match status" value="1"/>
</dbReference>
<dbReference type="CDD" id="cd00761">
    <property type="entry name" value="Glyco_tranf_GTA_type"/>
    <property type="match status" value="1"/>
</dbReference>
<keyword evidence="3" id="KW-1185">Reference proteome</keyword>
<dbReference type="OrthoDB" id="396512at2"/>
<gene>
    <name evidence="2" type="ORF">SAMN02745171_01149</name>
</gene>
<feature type="domain" description="Glycosyltransferase 2-like" evidence="1">
    <location>
        <begin position="21"/>
        <end position="149"/>
    </location>
</feature>
<accession>A0A1T4NKU3</accession>
<dbReference type="SUPFAM" id="SSF53448">
    <property type="entry name" value="Nucleotide-diphospho-sugar transferases"/>
    <property type="match status" value="1"/>
</dbReference>
<organism evidence="2 3">
    <name type="scientific">Porphyromonas circumdentaria</name>
    <dbReference type="NCBI Taxonomy" id="29524"/>
    <lineage>
        <taxon>Bacteria</taxon>
        <taxon>Pseudomonadati</taxon>
        <taxon>Bacteroidota</taxon>
        <taxon>Bacteroidia</taxon>
        <taxon>Bacteroidales</taxon>
        <taxon>Porphyromonadaceae</taxon>
        <taxon>Porphyromonas</taxon>
    </lineage>
</organism>